<dbReference type="InterPro" id="IPR000560">
    <property type="entry name" value="His_Pase_clade-2"/>
</dbReference>
<sequence>MHPLRVSLASVAFLALQAAAQIGEYNPIYSDYDYCQGITPTAQTYQPMAGATLKKVQLFMRHGDRVPSMVFPGDDANYNLCGNSLENHYSGNDHLARTPTTFNVGKSIRSIYVDMLKFLPKFLKNDTLYVRNTYVVRTRESAEHMLNGLYPSLFRVPETVVEMNAYPEAVENILISKNVCPALPDLFKRFTATPAFLNFYKSNYPLMVKTNNILGVANNPSYNNTLNGDFFMPRLCNNMPLPCSRTNATDCITPAEATRAMTGTWVMAYGPLRFGPEAEKAKRVSGGMFVGTIPKNIRATLKGDPSSRPFEFFSVHDQSIDQIMAIVSSPDGKPVQAHPDLKCSLDACPLDVFADFLESFVPSDPKAECGF</sequence>
<dbReference type="Proteomes" id="UP001194580">
    <property type="component" value="Unassembled WGS sequence"/>
</dbReference>
<dbReference type="PANTHER" id="PTHR11567:SF110">
    <property type="entry name" value="2-PHOSPHOXYLOSE PHOSPHATASE 1"/>
    <property type="match status" value="1"/>
</dbReference>
<feature type="signal peptide" evidence="3">
    <location>
        <begin position="1"/>
        <end position="20"/>
    </location>
</feature>
<dbReference type="SUPFAM" id="SSF53254">
    <property type="entry name" value="Phosphoglycerate mutase-like"/>
    <property type="match status" value="1"/>
</dbReference>
<comment type="caution">
    <text evidence="4">The sequence shown here is derived from an EMBL/GenBank/DDBJ whole genome shotgun (WGS) entry which is preliminary data.</text>
</comment>
<proteinExistence type="inferred from homology"/>
<dbReference type="EMBL" id="JAAAIL010000098">
    <property type="protein sequence ID" value="KAG0279855.1"/>
    <property type="molecule type" value="Genomic_DNA"/>
</dbReference>
<name>A0AAD4DJL9_9FUNG</name>
<comment type="similarity">
    <text evidence="1">Belongs to the histidine acid phosphatase family.</text>
</comment>
<evidence type="ECO:0000256" key="1">
    <source>
        <dbReference type="ARBA" id="ARBA00005375"/>
    </source>
</evidence>
<dbReference type="Pfam" id="PF00328">
    <property type="entry name" value="His_Phos_2"/>
    <property type="match status" value="1"/>
</dbReference>
<keyword evidence="5" id="KW-1185">Reference proteome</keyword>
<keyword evidence="3" id="KW-0732">Signal</keyword>
<feature type="chain" id="PRO_5042119033" evidence="3">
    <location>
        <begin position="21"/>
        <end position="371"/>
    </location>
</feature>
<dbReference type="AlphaFoldDB" id="A0AAD4DJL9"/>
<dbReference type="InterPro" id="IPR050645">
    <property type="entry name" value="Histidine_acid_phosphatase"/>
</dbReference>
<reference evidence="4" key="1">
    <citation type="journal article" date="2020" name="Fungal Divers.">
        <title>Resolving the Mortierellaceae phylogeny through synthesis of multi-gene phylogenetics and phylogenomics.</title>
        <authorList>
            <person name="Vandepol N."/>
            <person name="Liber J."/>
            <person name="Desiro A."/>
            <person name="Na H."/>
            <person name="Kennedy M."/>
            <person name="Barry K."/>
            <person name="Grigoriev I.V."/>
            <person name="Miller A.N."/>
            <person name="O'Donnell K."/>
            <person name="Stajich J.E."/>
            <person name="Bonito G."/>
        </authorList>
    </citation>
    <scope>NUCLEOTIDE SEQUENCE</scope>
    <source>
        <strain evidence="4">NRRL 28262</strain>
    </source>
</reference>
<evidence type="ECO:0000313" key="4">
    <source>
        <dbReference type="EMBL" id="KAG0279855.1"/>
    </source>
</evidence>
<dbReference type="Gene3D" id="3.40.50.1240">
    <property type="entry name" value="Phosphoglycerate mutase-like"/>
    <property type="match status" value="1"/>
</dbReference>
<protein>
    <submittedName>
        <fullName evidence="4">Acid phosphatase-like protein 2</fullName>
    </submittedName>
</protein>
<evidence type="ECO:0000256" key="3">
    <source>
        <dbReference type="SAM" id="SignalP"/>
    </source>
</evidence>
<evidence type="ECO:0000256" key="2">
    <source>
        <dbReference type="ARBA" id="ARBA00022801"/>
    </source>
</evidence>
<accession>A0AAD4DJL9</accession>
<keyword evidence="2" id="KW-0378">Hydrolase</keyword>
<organism evidence="4 5">
    <name type="scientific">Linnemannia exigua</name>
    <dbReference type="NCBI Taxonomy" id="604196"/>
    <lineage>
        <taxon>Eukaryota</taxon>
        <taxon>Fungi</taxon>
        <taxon>Fungi incertae sedis</taxon>
        <taxon>Mucoromycota</taxon>
        <taxon>Mortierellomycotina</taxon>
        <taxon>Mortierellomycetes</taxon>
        <taxon>Mortierellales</taxon>
        <taxon>Mortierellaceae</taxon>
        <taxon>Linnemannia</taxon>
    </lineage>
</organism>
<evidence type="ECO:0000313" key="5">
    <source>
        <dbReference type="Proteomes" id="UP001194580"/>
    </source>
</evidence>
<dbReference type="PANTHER" id="PTHR11567">
    <property type="entry name" value="ACID PHOSPHATASE-RELATED"/>
    <property type="match status" value="1"/>
</dbReference>
<gene>
    <name evidence="4" type="primary">ACPL2</name>
    <name evidence="4" type="ORF">BGZ95_012081</name>
</gene>
<dbReference type="InterPro" id="IPR029033">
    <property type="entry name" value="His_PPase_superfam"/>
</dbReference>
<dbReference type="GO" id="GO:0016791">
    <property type="term" value="F:phosphatase activity"/>
    <property type="evidence" value="ECO:0007669"/>
    <property type="project" value="TreeGrafter"/>
</dbReference>